<dbReference type="Gene3D" id="1.20.1290.10">
    <property type="entry name" value="AhpD-like"/>
    <property type="match status" value="1"/>
</dbReference>
<sequence length="82" mass="9182">MPTIKLVAERQAEGRVREIFEEIKADLGTSFVPANFRAAAHNLEHLEAYWYQYKTIMHKGTVDAATKEVIAMVVSALNTCDA</sequence>
<proteinExistence type="predicted"/>
<dbReference type="SUPFAM" id="SSF69118">
    <property type="entry name" value="AhpD-like"/>
    <property type="match status" value="1"/>
</dbReference>
<gene>
    <name evidence="1" type="ORF">ETSY1_03700</name>
</gene>
<organism evidence="1 2">
    <name type="scientific">Entotheonella factor</name>
    <dbReference type="NCBI Taxonomy" id="1429438"/>
    <lineage>
        <taxon>Bacteria</taxon>
        <taxon>Pseudomonadati</taxon>
        <taxon>Nitrospinota/Tectimicrobiota group</taxon>
        <taxon>Candidatus Tectimicrobiota</taxon>
        <taxon>Candidatus Entotheonellia</taxon>
        <taxon>Candidatus Entotheonellales</taxon>
        <taxon>Candidatus Entotheonellaceae</taxon>
        <taxon>Candidatus Entotheonella</taxon>
    </lineage>
</organism>
<reference evidence="1 2" key="1">
    <citation type="journal article" date="2014" name="Nature">
        <title>An environmental bacterial taxon with a large and distinct metabolic repertoire.</title>
        <authorList>
            <person name="Wilson M.C."/>
            <person name="Mori T."/>
            <person name="Ruckert C."/>
            <person name="Uria A.R."/>
            <person name="Helf M.J."/>
            <person name="Takada K."/>
            <person name="Gernert C."/>
            <person name="Steffens U.A."/>
            <person name="Heycke N."/>
            <person name="Schmitt S."/>
            <person name="Rinke C."/>
            <person name="Helfrich E.J."/>
            <person name="Brachmann A.O."/>
            <person name="Gurgui C."/>
            <person name="Wakimoto T."/>
            <person name="Kracht M."/>
            <person name="Crusemann M."/>
            <person name="Hentschel U."/>
            <person name="Abe I."/>
            <person name="Matsunaga S."/>
            <person name="Kalinowski J."/>
            <person name="Takeyama H."/>
            <person name="Piel J."/>
        </authorList>
    </citation>
    <scope>NUCLEOTIDE SEQUENCE [LARGE SCALE GENOMIC DNA]</scope>
    <source>
        <strain evidence="2">TSY1</strain>
    </source>
</reference>
<dbReference type="InterPro" id="IPR029032">
    <property type="entry name" value="AhpD-like"/>
</dbReference>
<dbReference type="Proteomes" id="UP000019141">
    <property type="component" value="Unassembled WGS sequence"/>
</dbReference>
<protein>
    <recommendedName>
        <fullName evidence="3">Carboxymuconolactone decarboxylase-like domain-containing protein</fullName>
    </recommendedName>
</protein>
<dbReference type="EMBL" id="AZHW01000146">
    <property type="protein sequence ID" value="ETX02409.1"/>
    <property type="molecule type" value="Genomic_DNA"/>
</dbReference>
<keyword evidence="2" id="KW-1185">Reference proteome</keyword>
<evidence type="ECO:0000313" key="2">
    <source>
        <dbReference type="Proteomes" id="UP000019141"/>
    </source>
</evidence>
<accession>W4LWD1</accession>
<evidence type="ECO:0008006" key="3">
    <source>
        <dbReference type="Google" id="ProtNLM"/>
    </source>
</evidence>
<dbReference type="AlphaFoldDB" id="W4LWD1"/>
<dbReference type="HOGENOM" id="CLU_2551989_0_0_7"/>
<name>W4LWD1_ENTF1</name>
<evidence type="ECO:0000313" key="1">
    <source>
        <dbReference type="EMBL" id="ETX02409.1"/>
    </source>
</evidence>
<comment type="caution">
    <text evidence="1">The sequence shown here is derived from an EMBL/GenBank/DDBJ whole genome shotgun (WGS) entry which is preliminary data.</text>
</comment>